<dbReference type="Proteomes" id="UP000036987">
    <property type="component" value="Unassembled WGS sequence"/>
</dbReference>
<dbReference type="AlphaFoldDB" id="A0A0K9PU62"/>
<keyword evidence="2" id="KW-1185">Reference proteome</keyword>
<evidence type="ECO:0000313" key="2">
    <source>
        <dbReference type="Proteomes" id="UP000036987"/>
    </source>
</evidence>
<dbReference type="OrthoDB" id="778241at2759"/>
<dbReference type="PANTHER" id="PTHR33431">
    <property type="entry name" value="ENABLED-LIKE PROTEIN (DUF1635)"/>
    <property type="match status" value="1"/>
</dbReference>
<gene>
    <name evidence="1" type="ORF">ZOSMA_175G00230</name>
</gene>
<protein>
    <submittedName>
        <fullName evidence="1">Uncharacterized protein</fullName>
    </submittedName>
</protein>
<evidence type="ECO:0000313" key="1">
    <source>
        <dbReference type="EMBL" id="KMZ71782.1"/>
    </source>
</evidence>
<dbReference type="InterPro" id="IPR012862">
    <property type="entry name" value="DUF1635"/>
</dbReference>
<dbReference type="PANTHER" id="PTHR33431:SF12">
    <property type="entry name" value="HIGH MOBILITY GROUP BOX PROTEIN, PUTATIVE (DUF1635)-RELATED"/>
    <property type="match status" value="1"/>
</dbReference>
<dbReference type="OMA" id="CESGMIT"/>
<proteinExistence type="predicted"/>
<dbReference type="EMBL" id="LFYR01000658">
    <property type="protein sequence ID" value="KMZ71782.1"/>
    <property type="molecule type" value="Genomic_DNA"/>
</dbReference>
<name>A0A0K9PU62_ZOSMR</name>
<comment type="caution">
    <text evidence="1">The sequence shown here is derived from an EMBL/GenBank/DDBJ whole genome shotgun (WGS) entry which is preliminary data.</text>
</comment>
<dbReference type="Pfam" id="PF07795">
    <property type="entry name" value="DUF1635"/>
    <property type="match status" value="1"/>
</dbReference>
<accession>A0A0K9PU62</accession>
<reference evidence="2" key="1">
    <citation type="journal article" date="2016" name="Nature">
        <title>The genome of the seagrass Zostera marina reveals angiosperm adaptation to the sea.</title>
        <authorList>
            <person name="Olsen J.L."/>
            <person name="Rouze P."/>
            <person name="Verhelst B."/>
            <person name="Lin Y.-C."/>
            <person name="Bayer T."/>
            <person name="Collen J."/>
            <person name="Dattolo E."/>
            <person name="De Paoli E."/>
            <person name="Dittami S."/>
            <person name="Maumus F."/>
            <person name="Michel G."/>
            <person name="Kersting A."/>
            <person name="Lauritano C."/>
            <person name="Lohaus R."/>
            <person name="Toepel M."/>
            <person name="Tonon T."/>
            <person name="Vanneste K."/>
            <person name="Amirebrahimi M."/>
            <person name="Brakel J."/>
            <person name="Bostroem C."/>
            <person name="Chovatia M."/>
            <person name="Grimwood J."/>
            <person name="Jenkins J.W."/>
            <person name="Jueterbock A."/>
            <person name="Mraz A."/>
            <person name="Stam W.T."/>
            <person name="Tice H."/>
            <person name="Bornberg-Bauer E."/>
            <person name="Green P.J."/>
            <person name="Pearson G.A."/>
            <person name="Procaccini G."/>
            <person name="Duarte C.M."/>
            <person name="Schmutz J."/>
            <person name="Reusch T.B.H."/>
            <person name="Van de Peer Y."/>
        </authorList>
    </citation>
    <scope>NUCLEOTIDE SEQUENCE [LARGE SCALE GENOMIC DNA]</scope>
    <source>
        <strain evidence="2">cv. Finnish</strain>
    </source>
</reference>
<organism evidence="1 2">
    <name type="scientific">Zostera marina</name>
    <name type="common">Eelgrass</name>
    <dbReference type="NCBI Taxonomy" id="29655"/>
    <lineage>
        <taxon>Eukaryota</taxon>
        <taxon>Viridiplantae</taxon>
        <taxon>Streptophyta</taxon>
        <taxon>Embryophyta</taxon>
        <taxon>Tracheophyta</taxon>
        <taxon>Spermatophyta</taxon>
        <taxon>Magnoliopsida</taxon>
        <taxon>Liliopsida</taxon>
        <taxon>Zosteraceae</taxon>
        <taxon>Zostera</taxon>
    </lineage>
</organism>
<sequence length="250" mass="28114">MDVMEGLGSSSSSSSPSLWGFYQQGNENLRHQLLYTANDLQMVPISEMREKEDAIKQLIHCLQITRQQRDDARFEVQMIRQQRDEARSQMQMLLSNTYYNHPVEPSPMISIQQPDTPPTAPTLLNYSFTDSDGLSSSPDVLLDSDSVINQQQLTHSVIPNQPTCSIFLDQFVPTKPLPENGRFLQAVMDAGPLLKSLLMAESLLDLPRWRNPPPLHPLAVGGFDGDVIDDHLNYVGVGQIYDGILNHQQQ</sequence>